<dbReference type="CDD" id="cd06225">
    <property type="entry name" value="HAMP"/>
    <property type="match status" value="1"/>
</dbReference>
<keyword evidence="5" id="KW-0175">Coiled coil</keyword>
<evidence type="ECO:0000256" key="1">
    <source>
        <dbReference type="ARBA" id="ARBA00004370"/>
    </source>
</evidence>
<dbReference type="PROSITE" id="PS50885">
    <property type="entry name" value="HAMP"/>
    <property type="match status" value="1"/>
</dbReference>
<dbReference type="InterPro" id="IPR010559">
    <property type="entry name" value="Sig_transdc_His_kin_internal"/>
</dbReference>
<dbReference type="Pfam" id="PF02518">
    <property type="entry name" value="HATPase_c"/>
    <property type="match status" value="1"/>
</dbReference>
<protein>
    <submittedName>
        <fullName evidence="8">Sensor histidine kinase</fullName>
    </submittedName>
</protein>
<dbReference type="Pfam" id="PF00672">
    <property type="entry name" value="HAMP"/>
    <property type="match status" value="1"/>
</dbReference>
<dbReference type="InterPro" id="IPR003660">
    <property type="entry name" value="HAMP_dom"/>
</dbReference>
<evidence type="ECO:0000256" key="6">
    <source>
        <dbReference type="SAM" id="Phobius"/>
    </source>
</evidence>
<dbReference type="SMART" id="SM00304">
    <property type="entry name" value="HAMP"/>
    <property type="match status" value="1"/>
</dbReference>
<dbReference type="SUPFAM" id="SSF55874">
    <property type="entry name" value="ATPase domain of HSP90 chaperone/DNA topoisomerase II/histidine kinase"/>
    <property type="match status" value="1"/>
</dbReference>
<keyword evidence="6" id="KW-1133">Transmembrane helix</keyword>
<organism evidence="8 9">
    <name type="scientific">Candidatus Avichristensenella intestinipullorum</name>
    <dbReference type="NCBI Taxonomy" id="2840693"/>
    <lineage>
        <taxon>Bacteria</taxon>
        <taxon>Bacillati</taxon>
        <taxon>Bacillota</taxon>
        <taxon>Clostridia</taxon>
        <taxon>Candidatus Avichristensenella</taxon>
    </lineage>
</organism>
<evidence type="ECO:0000313" key="9">
    <source>
        <dbReference type="Proteomes" id="UP000886819"/>
    </source>
</evidence>
<dbReference type="Proteomes" id="UP000886819">
    <property type="component" value="Unassembled WGS sequence"/>
</dbReference>
<dbReference type="InterPro" id="IPR003594">
    <property type="entry name" value="HATPase_dom"/>
</dbReference>
<evidence type="ECO:0000259" key="7">
    <source>
        <dbReference type="PROSITE" id="PS50885"/>
    </source>
</evidence>
<keyword evidence="3" id="KW-0808">Transferase</keyword>
<accession>A0A9D1CI58</accession>
<dbReference type="Gene3D" id="3.30.565.10">
    <property type="entry name" value="Histidine kinase-like ATPase, C-terminal domain"/>
    <property type="match status" value="1"/>
</dbReference>
<keyword evidence="6" id="KW-0472">Membrane</keyword>
<dbReference type="PANTHER" id="PTHR34220:SF7">
    <property type="entry name" value="SENSOR HISTIDINE KINASE YPDA"/>
    <property type="match status" value="1"/>
</dbReference>
<dbReference type="GO" id="GO:0000155">
    <property type="term" value="F:phosphorelay sensor kinase activity"/>
    <property type="evidence" value="ECO:0007669"/>
    <property type="project" value="InterPro"/>
</dbReference>
<name>A0A9D1CI58_9FIRM</name>
<reference evidence="8" key="1">
    <citation type="submission" date="2020-10" db="EMBL/GenBank/DDBJ databases">
        <authorList>
            <person name="Gilroy R."/>
        </authorList>
    </citation>
    <scope>NUCLEOTIDE SEQUENCE</scope>
    <source>
        <strain evidence="8">ChiHile30-977</strain>
    </source>
</reference>
<comment type="subcellular location">
    <subcellularLocation>
        <location evidence="1">Membrane</location>
    </subcellularLocation>
</comment>
<feature type="domain" description="HAMP" evidence="7">
    <location>
        <begin position="296"/>
        <end position="349"/>
    </location>
</feature>
<keyword evidence="6" id="KW-0812">Transmembrane</keyword>
<evidence type="ECO:0000256" key="5">
    <source>
        <dbReference type="SAM" id="Coils"/>
    </source>
</evidence>
<dbReference type="EMBL" id="DVFI01000062">
    <property type="protein sequence ID" value="HIQ62766.1"/>
    <property type="molecule type" value="Genomic_DNA"/>
</dbReference>
<evidence type="ECO:0000313" key="8">
    <source>
        <dbReference type="EMBL" id="HIQ62766.1"/>
    </source>
</evidence>
<keyword evidence="2" id="KW-0597">Phosphoprotein</keyword>
<comment type="caution">
    <text evidence="8">The sequence shown here is derived from an EMBL/GenBank/DDBJ whole genome shotgun (WGS) entry which is preliminary data.</text>
</comment>
<dbReference type="PANTHER" id="PTHR34220">
    <property type="entry name" value="SENSOR HISTIDINE KINASE YPDA"/>
    <property type="match status" value="1"/>
</dbReference>
<dbReference type="SMART" id="SM00387">
    <property type="entry name" value="HATPase_c"/>
    <property type="match status" value="1"/>
</dbReference>
<dbReference type="Pfam" id="PF06580">
    <property type="entry name" value="His_kinase"/>
    <property type="match status" value="1"/>
</dbReference>
<evidence type="ECO:0000256" key="3">
    <source>
        <dbReference type="ARBA" id="ARBA00022679"/>
    </source>
</evidence>
<dbReference type="InterPro" id="IPR036890">
    <property type="entry name" value="HATPase_C_sf"/>
</dbReference>
<dbReference type="GO" id="GO:0016020">
    <property type="term" value="C:membrane"/>
    <property type="evidence" value="ECO:0007669"/>
    <property type="project" value="UniProtKB-SubCell"/>
</dbReference>
<feature type="coiled-coil region" evidence="5">
    <location>
        <begin position="330"/>
        <end position="364"/>
    </location>
</feature>
<dbReference type="InterPro" id="IPR050640">
    <property type="entry name" value="Bact_2-comp_sensor_kinase"/>
</dbReference>
<evidence type="ECO:0000256" key="2">
    <source>
        <dbReference type="ARBA" id="ARBA00022553"/>
    </source>
</evidence>
<sequence>MRRTIGFQVTTATGLCMAILLLLLVAETLYAIDRANDSADWATQEAMTLNIGDFDAQLEAISNQLMLTGTTVPQLSTLPILGNNARFFAEQDIFNRLYSLLGLYDDVVAFFVFEPQSEYLFEIHSFERYIAGKRQAALQTFLLANPYGDDIAFLGTWTPVQADGEWYLLCLYRYNRVYLSACISVEILAEGLREQRFYEDGLIFLADSAGTPLHATEEAEALGINLSRTGSWSFSGPNGSYRALAKSFGNSNIHIVYARPVAGFWHSLDTFQRVWLIAAVLSVLILIPWTLSVLRRVVLLPLRELSVAIARIGSRSLDYRITSGGGSAELQEIFSAFNQMSTQIERLQEELREKGREEQRLMIANLQHQMRPHFIVNTLNLIYNNTYTGNDELIRKVIEHLTSYLRYTLHSDRAIVPLHREISYIRDYLEIQRCYYQDMLFYSLDVDPACEEIPTPCLLLTPLVENCIKHGFHRQGPTQVDVSCTLSPGGNRLWISVRDNGEGFSEEALKKIEQEESVSQRESLHIGLWNVRRRLELIYGEQATFRAGNLPEGGAEVTLSFPCRPDSSINGTKLARGLDREGIQRP</sequence>
<proteinExistence type="predicted"/>
<evidence type="ECO:0000256" key="4">
    <source>
        <dbReference type="ARBA" id="ARBA00022777"/>
    </source>
</evidence>
<dbReference type="Gene3D" id="6.10.340.10">
    <property type="match status" value="1"/>
</dbReference>
<dbReference type="SUPFAM" id="SSF158472">
    <property type="entry name" value="HAMP domain-like"/>
    <property type="match status" value="1"/>
</dbReference>
<keyword evidence="4 8" id="KW-0418">Kinase</keyword>
<feature type="transmembrane region" description="Helical" evidence="6">
    <location>
        <begin position="274"/>
        <end position="294"/>
    </location>
</feature>
<dbReference type="AlphaFoldDB" id="A0A9D1CI58"/>
<gene>
    <name evidence="8" type="ORF">IAA66_04160</name>
</gene>
<reference evidence="8" key="2">
    <citation type="journal article" date="2021" name="PeerJ">
        <title>Extensive microbial diversity within the chicken gut microbiome revealed by metagenomics and culture.</title>
        <authorList>
            <person name="Gilroy R."/>
            <person name="Ravi A."/>
            <person name="Getino M."/>
            <person name="Pursley I."/>
            <person name="Horton D.L."/>
            <person name="Alikhan N.F."/>
            <person name="Baker D."/>
            <person name="Gharbi K."/>
            <person name="Hall N."/>
            <person name="Watson M."/>
            <person name="Adriaenssens E.M."/>
            <person name="Foster-Nyarko E."/>
            <person name="Jarju S."/>
            <person name="Secka A."/>
            <person name="Antonio M."/>
            <person name="Oren A."/>
            <person name="Chaudhuri R.R."/>
            <person name="La Ragione R."/>
            <person name="Hildebrand F."/>
            <person name="Pallen M.J."/>
        </authorList>
    </citation>
    <scope>NUCLEOTIDE SEQUENCE</scope>
    <source>
        <strain evidence="8">ChiHile30-977</strain>
    </source>
</reference>